<dbReference type="InterPro" id="IPR011990">
    <property type="entry name" value="TPR-like_helical_dom_sf"/>
</dbReference>
<dbReference type="InterPro" id="IPR036097">
    <property type="entry name" value="HisK_dim/P_sf"/>
</dbReference>
<proteinExistence type="predicted"/>
<dbReference type="Gene3D" id="1.10.287.130">
    <property type="match status" value="1"/>
</dbReference>
<evidence type="ECO:0000256" key="4">
    <source>
        <dbReference type="ARBA" id="ARBA00022777"/>
    </source>
</evidence>
<evidence type="ECO:0000313" key="11">
    <source>
        <dbReference type="Proteomes" id="UP000028013"/>
    </source>
</evidence>
<dbReference type="Proteomes" id="UP000028013">
    <property type="component" value="Unassembled WGS sequence"/>
</dbReference>
<protein>
    <recommendedName>
        <fullName evidence="2">histidine kinase</fullName>
        <ecNumber evidence="2">2.7.13.3</ecNumber>
    </recommendedName>
</protein>
<evidence type="ECO:0000256" key="5">
    <source>
        <dbReference type="ARBA" id="ARBA00023012"/>
    </source>
</evidence>
<keyword evidence="5" id="KW-0902">Two-component regulatory system</keyword>
<keyword evidence="4 10" id="KW-0418">Kinase</keyword>
<evidence type="ECO:0000256" key="8">
    <source>
        <dbReference type="SAM" id="SignalP"/>
    </source>
</evidence>
<dbReference type="SMART" id="SM00388">
    <property type="entry name" value="HisKA"/>
    <property type="match status" value="1"/>
</dbReference>
<organism evidence="10 11">
    <name type="scientific">Bacteroides uniformis str. 3978 T3 ii</name>
    <dbReference type="NCBI Taxonomy" id="1339349"/>
    <lineage>
        <taxon>Bacteria</taxon>
        <taxon>Pseudomonadati</taxon>
        <taxon>Bacteroidota</taxon>
        <taxon>Bacteroidia</taxon>
        <taxon>Bacteroidales</taxon>
        <taxon>Bacteroidaceae</taxon>
        <taxon>Bacteroides</taxon>
    </lineage>
</organism>
<dbReference type="SUPFAM" id="SSF55874">
    <property type="entry name" value="ATPase domain of HSP90 chaperone/DNA topoisomerase II/histidine kinase"/>
    <property type="match status" value="1"/>
</dbReference>
<dbReference type="RefSeq" id="WP_005834874.1">
    <property type="nucleotide sequence ID" value="NZ_JNHN01000164.1"/>
</dbReference>
<dbReference type="SUPFAM" id="SSF47384">
    <property type="entry name" value="Homodimeric domain of signal transducing histidine kinase"/>
    <property type="match status" value="1"/>
</dbReference>
<feature type="chain" id="PRO_5001745300" description="histidine kinase" evidence="8">
    <location>
        <begin position="21"/>
        <end position="653"/>
    </location>
</feature>
<dbReference type="CDD" id="cd00082">
    <property type="entry name" value="HisKA"/>
    <property type="match status" value="1"/>
</dbReference>
<comment type="caution">
    <text evidence="10">The sequence shown here is derived from an EMBL/GenBank/DDBJ whole genome shotgun (WGS) entry which is preliminary data.</text>
</comment>
<evidence type="ECO:0000256" key="7">
    <source>
        <dbReference type="SAM" id="Phobius"/>
    </source>
</evidence>
<keyword evidence="3" id="KW-0808">Transferase</keyword>
<evidence type="ECO:0000259" key="9">
    <source>
        <dbReference type="SMART" id="SM00388"/>
    </source>
</evidence>
<accession>A0A078S4H8</accession>
<evidence type="ECO:0000256" key="1">
    <source>
        <dbReference type="ARBA" id="ARBA00000085"/>
    </source>
</evidence>
<comment type="catalytic activity">
    <reaction evidence="1">
        <text>ATP + protein L-histidine = ADP + protein N-phospho-L-histidine.</text>
        <dbReference type="EC" id="2.7.13.3"/>
    </reaction>
</comment>
<dbReference type="GO" id="GO:0000155">
    <property type="term" value="F:phosphorelay sensor kinase activity"/>
    <property type="evidence" value="ECO:0007669"/>
    <property type="project" value="InterPro"/>
</dbReference>
<keyword evidence="8" id="KW-0732">Signal</keyword>
<dbReference type="PANTHER" id="PTHR43711">
    <property type="entry name" value="TWO-COMPONENT HISTIDINE KINASE"/>
    <property type="match status" value="1"/>
</dbReference>
<keyword evidence="6" id="KW-0175">Coiled coil</keyword>
<feature type="signal peptide" evidence="8">
    <location>
        <begin position="1"/>
        <end position="20"/>
    </location>
</feature>
<feature type="transmembrane region" description="Helical" evidence="7">
    <location>
        <begin position="396"/>
        <end position="416"/>
    </location>
</feature>
<dbReference type="AlphaFoldDB" id="A0A078S4H8"/>
<reference evidence="10 11" key="1">
    <citation type="submission" date="2014-04" db="EMBL/GenBank/DDBJ databases">
        <authorList>
            <person name="Sears C."/>
            <person name="Carroll K."/>
            <person name="Sack B.R."/>
            <person name="Qadri F."/>
            <person name="Myers L.L."/>
            <person name="Chung G.-T."/>
            <person name="Escheverria P."/>
            <person name="Fraser C.M."/>
            <person name="Sadzewicz L."/>
            <person name="Shefchek K.A."/>
            <person name="Tallon L."/>
            <person name="Das S.P."/>
            <person name="Daugherty S."/>
            <person name="Mongodin E.F."/>
        </authorList>
    </citation>
    <scope>NUCLEOTIDE SEQUENCE [LARGE SCALE GENOMIC DNA]</scope>
    <source>
        <strain evidence="10 11">3978 T3 ii</strain>
    </source>
</reference>
<dbReference type="InterPro" id="IPR003661">
    <property type="entry name" value="HisK_dim/P_dom"/>
</dbReference>
<keyword evidence="7" id="KW-0472">Membrane</keyword>
<feature type="coiled-coil region" evidence="6">
    <location>
        <begin position="218"/>
        <end position="245"/>
    </location>
</feature>
<dbReference type="PATRIC" id="fig|1339349.3.peg.1550"/>
<evidence type="ECO:0000256" key="6">
    <source>
        <dbReference type="SAM" id="Coils"/>
    </source>
</evidence>
<feature type="domain" description="Signal transduction histidine kinase dimerisation/phosphoacceptor" evidence="9">
    <location>
        <begin position="445"/>
        <end position="512"/>
    </location>
</feature>
<sequence length="653" mass="76332">MKQIFTLLIALCWLLPSAHADVRRTEAKDSLLRIYLASPADTTRLETLYQIALLDQLSPTFIYYENKLLEEAIAQKNILYQSAAIYAHIIYYYNLLDQKHAEQWLKRLEQLSEEHNYYRHYFRGKKMMIEFYVISQKIELALKQAQDMYDKAQSLGNHDGMREACLCLMTGYFNTLRYKEGITYLNKAFELTSPDSSLATQIDLLTKAVLAYSYLHDNDNMFRYLEELNNAKNRLQEEGTTVLTNGYTNLYLLIDLQYALYYTRLQRPAEAWEYLQKAERHLSTSSFLPYRLIRLAAYAEYYQLTKEYDKALVYLEDAIELVTPISLDDAMIYGLQKADILVKMGFPDDALPVYKQITKAKDSLYTVFSTSQIEQIQSLYNMDQLLFQKEQRQATFHRICLVTSIIIIIALLLFNLHMYRSRKRLQQDEKEMRKLAIIAEEANEIKSRFLANMSYNIRIPLNNVVGFSQLLSTDNELDEEERKEYSCIIQANSGELIQLVNDVLDLSRLEANMMKFQLQDCNVKEWCNELDCLIQMRSEGRILLELQVEVGDVRIHTDVNRLTQIVTSMLLYPNDCKETRKVSMFLVNHPDKHIIACRIENSPIADSRFASQKVSVQQKINQLFFEHFKGTYQTENVEEGEIAVITFTYPTLS</sequence>
<evidence type="ECO:0000313" key="10">
    <source>
        <dbReference type="EMBL" id="KDS51901.1"/>
    </source>
</evidence>
<dbReference type="SUPFAM" id="SSF81901">
    <property type="entry name" value="HCP-like"/>
    <property type="match status" value="1"/>
</dbReference>
<dbReference type="InterPro" id="IPR050736">
    <property type="entry name" value="Sensor_HK_Regulatory"/>
</dbReference>
<dbReference type="Gene3D" id="1.25.40.10">
    <property type="entry name" value="Tetratricopeptide repeat domain"/>
    <property type="match status" value="1"/>
</dbReference>
<dbReference type="PANTHER" id="PTHR43711:SF31">
    <property type="entry name" value="HISTIDINE KINASE"/>
    <property type="match status" value="1"/>
</dbReference>
<dbReference type="EC" id="2.7.13.3" evidence="2"/>
<name>A0A078S4H8_BACUN</name>
<dbReference type="Pfam" id="PF00512">
    <property type="entry name" value="HisKA"/>
    <property type="match status" value="1"/>
</dbReference>
<dbReference type="InterPro" id="IPR036890">
    <property type="entry name" value="HATPase_C_sf"/>
</dbReference>
<gene>
    <name evidence="10" type="ORF">M094_0287</name>
</gene>
<evidence type="ECO:0000256" key="3">
    <source>
        <dbReference type="ARBA" id="ARBA00022679"/>
    </source>
</evidence>
<keyword evidence="7" id="KW-0812">Transmembrane</keyword>
<dbReference type="EMBL" id="JNHN01000164">
    <property type="protein sequence ID" value="KDS51901.1"/>
    <property type="molecule type" value="Genomic_DNA"/>
</dbReference>
<evidence type="ECO:0000256" key="2">
    <source>
        <dbReference type="ARBA" id="ARBA00012438"/>
    </source>
</evidence>
<keyword evidence="7" id="KW-1133">Transmembrane helix</keyword>